<dbReference type="InterPro" id="IPR037069">
    <property type="entry name" value="AcylCoA_DH/ox_N_sf"/>
</dbReference>
<dbReference type="SUPFAM" id="SSF47203">
    <property type="entry name" value="Acyl-CoA dehydrogenase C-terminal domain-like"/>
    <property type="match status" value="1"/>
</dbReference>
<dbReference type="Gene3D" id="2.40.110.10">
    <property type="entry name" value="Butyryl-CoA Dehydrogenase, subunit A, domain 2"/>
    <property type="match status" value="1"/>
</dbReference>
<dbReference type="InterPro" id="IPR013107">
    <property type="entry name" value="Acyl-CoA_DH_C"/>
</dbReference>
<protein>
    <submittedName>
        <fullName evidence="4">Acyl-CoA dehydrogenase</fullName>
    </submittedName>
</protein>
<keyword evidence="1" id="KW-0560">Oxidoreductase</keyword>
<dbReference type="Gene3D" id="1.20.140.10">
    <property type="entry name" value="Butyryl-CoA Dehydrogenase, subunit A, domain 3"/>
    <property type="match status" value="1"/>
</dbReference>
<dbReference type="EMBL" id="BMJI01000006">
    <property type="protein sequence ID" value="GGC88153.1"/>
    <property type="molecule type" value="Genomic_DNA"/>
</dbReference>
<feature type="domain" description="Acyl-CoA dehydrogenase/oxidase N-terminal" evidence="2">
    <location>
        <begin position="29"/>
        <end position="98"/>
    </location>
</feature>
<dbReference type="InterPro" id="IPR013786">
    <property type="entry name" value="AcylCoA_DH/ox_N"/>
</dbReference>
<dbReference type="Gene3D" id="1.10.540.10">
    <property type="entry name" value="Acyl-CoA dehydrogenase/oxidase, N-terminal domain"/>
    <property type="match status" value="1"/>
</dbReference>
<name>A0ABQ1P0S4_9MICC</name>
<dbReference type="Pfam" id="PF08028">
    <property type="entry name" value="Acyl-CoA_dh_2"/>
    <property type="match status" value="1"/>
</dbReference>
<feature type="domain" description="Acyl-CoA dehydrogenase C-terminal" evidence="3">
    <location>
        <begin position="255"/>
        <end position="378"/>
    </location>
</feature>
<dbReference type="PANTHER" id="PTHR43884">
    <property type="entry name" value="ACYL-COA DEHYDROGENASE"/>
    <property type="match status" value="1"/>
</dbReference>
<sequence>MTTSAAADDADDPRPDVGERLLSAELLARVRDRAPGYDEANAFFTEDLADLRAAGYLGLCAPVADGGADADLLATSHAQRRLAAAAPATALGINMHLVWTSVARILTARGIDTLDFVLTEAAAGQLFAFGVSEPGNDLMLFDSLTTARPEPDGGYRFTGRKIFTSLSPAWTRLGVHGREETPDGPRLVWGFIDRADGGTRALGDWDTLGMRASQSQTTELEGALVRPDRVIATLPVGPVPDPLVFGIFAAFEVLLASVYAGIAERAVELAVQSARRRTSRRAGITLDQDPDTRYRVAEAQLLVDGMLADLAATARDVDNRVDHGSRWFSRLSGVKVRVTRTARQVVDLALAVSGGAGFARSAELSRLHRDVTAGAYHPSSDSSAHATMATAMLGPLT</sequence>
<evidence type="ECO:0000259" key="3">
    <source>
        <dbReference type="Pfam" id="PF08028"/>
    </source>
</evidence>
<dbReference type="InterPro" id="IPR046373">
    <property type="entry name" value="Acyl-CoA_Oxase/DH_mid-dom_sf"/>
</dbReference>
<evidence type="ECO:0000313" key="4">
    <source>
        <dbReference type="EMBL" id="GGC88153.1"/>
    </source>
</evidence>
<evidence type="ECO:0000256" key="1">
    <source>
        <dbReference type="ARBA" id="ARBA00023002"/>
    </source>
</evidence>
<reference evidence="5" key="1">
    <citation type="journal article" date="2019" name="Int. J. Syst. Evol. Microbiol.">
        <title>The Global Catalogue of Microorganisms (GCM) 10K type strain sequencing project: providing services to taxonomists for standard genome sequencing and annotation.</title>
        <authorList>
            <consortium name="The Broad Institute Genomics Platform"/>
            <consortium name="The Broad Institute Genome Sequencing Center for Infectious Disease"/>
            <person name="Wu L."/>
            <person name="Ma J."/>
        </authorList>
    </citation>
    <scope>NUCLEOTIDE SEQUENCE [LARGE SCALE GENOMIC DNA]</scope>
    <source>
        <strain evidence="5">CGMCC 1.15480</strain>
    </source>
</reference>
<dbReference type="SUPFAM" id="SSF56645">
    <property type="entry name" value="Acyl-CoA dehydrogenase NM domain-like"/>
    <property type="match status" value="1"/>
</dbReference>
<evidence type="ECO:0000313" key="5">
    <source>
        <dbReference type="Proteomes" id="UP000597761"/>
    </source>
</evidence>
<dbReference type="Pfam" id="PF02771">
    <property type="entry name" value="Acyl-CoA_dh_N"/>
    <property type="match status" value="1"/>
</dbReference>
<organism evidence="4 5">
    <name type="scientific">Tersicoccus solisilvae</name>
    <dbReference type="NCBI Taxonomy" id="1882339"/>
    <lineage>
        <taxon>Bacteria</taxon>
        <taxon>Bacillati</taxon>
        <taxon>Actinomycetota</taxon>
        <taxon>Actinomycetes</taxon>
        <taxon>Micrococcales</taxon>
        <taxon>Micrococcaceae</taxon>
        <taxon>Tersicoccus</taxon>
    </lineage>
</organism>
<dbReference type="Proteomes" id="UP000597761">
    <property type="component" value="Unassembled WGS sequence"/>
</dbReference>
<dbReference type="InterPro" id="IPR036250">
    <property type="entry name" value="AcylCo_DH-like_C"/>
</dbReference>
<proteinExistence type="predicted"/>
<dbReference type="PANTHER" id="PTHR43884:SF25">
    <property type="entry name" value="ACYL-COA DEHYDROGENASE YDBM-RELATED"/>
    <property type="match status" value="1"/>
</dbReference>
<dbReference type="RefSeq" id="WP_188667609.1">
    <property type="nucleotide sequence ID" value="NZ_BMJI01000006.1"/>
</dbReference>
<dbReference type="PIRSF" id="PIRSF016578">
    <property type="entry name" value="HsaA"/>
    <property type="match status" value="1"/>
</dbReference>
<gene>
    <name evidence="4" type="ORF">GCM10011512_13860</name>
</gene>
<keyword evidence="5" id="KW-1185">Reference proteome</keyword>
<evidence type="ECO:0000259" key="2">
    <source>
        <dbReference type="Pfam" id="PF02771"/>
    </source>
</evidence>
<comment type="caution">
    <text evidence="4">The sequence shown here is derived from an EMBL/GenBank/DDBJ whole genome shotgun (WGS) entry which is preliminary data.</text>
</comment>
<dbReference type="InterPro" id="IPR009100">
    <property type="entry name" value="AcylCoA_DH/oxidase_NM_dom_sf"/>
</dbReference>
<accession>A0ABQ1P0S4</accession>